<evidence type="ECO:0000256" key="4">
    <source>
        <dbReference type="ARBA" id="ARBA00023163"/>
    </source>
</evidence>
<dbReference type="SUPFAM" id="SSF51215">
    <property type="entry name" value="Regulatory protein AraC"/>
    <property type="match status" value="1"/>
</dbReference>
<evidence type="ECO:0000259" key="6">
    <source>
        <dbReference type="PROSITE" id="PS01124"/>
    </source>
</evidence>
<dbReference type="SMART" id="SM00342">
    <property type="entry name" value="HTH_ARAC"/>
    <property type="match status" value="1"/>
</dbReference>
<keyword evidence="4" id="KW-0804">Transcription</keyword>
<dbReference type="PRINTS" id="PR00032">
    <property type="entry name" value="HTHARAC"/>
</dbReference>
<keyword evidence="8" id="KW-1185">Reference proteome</keyword>
<dbReference type="HOGENOM" id="CLU_075551_0_0_4"/>
<sequence length="317" mass="34423">MLKILDHRPDCPAPHVDPDDHSPAARAELGRVMREQLAAFAEGLAQGTRRLHRPAPAGVARGEGHFHLAPELFLQVSGWTRFGLPHGEVTVGPGEALLMPARLLHHEAVGVAADGEPFRNIVVYADGRVLTCHLAHEHAAGEPGILFLEARQHPQAGRAQAWLADAAAVGDEPHAAEEQQARALVMAVLAGVRRALDDVTSAPSAGEPPLIARLRVLIQNQLGDHELSVRRLAEQSGCSADHLSHRFRLTAGEHLVAYLNRQRMERAAHLLADTDLAVKEVAWACGFASASYFIRTFRAHHGETPVAWRGTHQRQVA</sequence>
<dbReference type="InterPro" id="IPR050204">
    <property type="entry name" value="AraC_XylS_family_regulators"/>
</dbReference>
<dbReference type="Gene3D" id="1.10.10.60">
    <property type="entry name" value="Homeodomain-like"/>
    <property type="match status" value="2"/>
</dbReference>
<dbReference type="InterPro" id="IPR018060">
    <property type="entry name" value="HTH_AraC"/>
</dbReference>
<dbReference type="InterPro" id="IPR037923">
    <property type="entry name" value="HTH-like"/>
</dbReference>
<gene>
    <name evidence="7" type="ordered locus">Lcho_3204</name>
</gene>
<dbReference type="EMBL" id="CP001013">
    <property type="protein sequence ID" value="ACB35462.1"/>
    <property type="molecule type" value="Genomic_DNA"/>
</dbReference>
<evidence type="ECO:0000313" key="7">
    <source>
        <dbReference type="EMBL" id="ACB35462.1"/>
    </source>
</evidence>
<name>B1Y1K0_LEPCP</name>
<dbReference type="Pfam" id="PF12833">
    <property type="entry name" value="HTH_18"/>
    <property type="match status" value="1"/>
</dbReference>
<dbReference type="PROSITE" id="PS00041">
    <property type="entry name" value="HTH_ARAC_FAMILY_1"/>
    <property type="match status" value="1"/>
</dbReference>
<dbReference type="eggNOG" id="COG2207">
    <property type="taxonomic scope" value="Bacteria"/>
</dbReference>
<dbReference type="GO" id="GO:0003700">
    <property type="term" value="F:DNA-binding transcription factor activity"/>
    <property type="evidence" value="ECO:0007669"/>
    <property type="project" value="InterPro"/>
</dbReference>
<dbReference type="AlphaFoldDB" id="B1Y1K0"/>
<proteinExistence type="predicted"/>
<dbReference type="PANTHER" id="PTHR46796">
    <property type="entry name" value="HTH-TYPE TRANSCRIPTIONAL ACTIVATOR RHAS-RELATED"/>
    <property type="match status" value="1"/>
</dbReference>
<dbReference type="GO" id="GO:0043565">
    <property type="term" value="F:sequence-specific DNA binding"/>
    <property type="evidence" value="ECO:0007669"/>
    <property type="project" value="InterPro"/>
</dbReference>
<dbReference type="KEGG" id="lch:Lcho_3204"/>
<dbReference type="InterPro" id="IPR020449">
    <property type="entry name" value="Tscrpt_reg_AraC-type_HTH"/>
</dbReference>
<keyword evidence="1" id="KW-0805">Transcription regulation</keyword>
<dbReference type="Proteomes" id="UP000001693">
    <property type="component" value="Chromosome"/>
</dbReference>
<dbReference type="STRING" id="395495.Lcho_3204"/>
<dbReference type="PROSITE" id="PS01124">
    <property type="entry name" value="HTH_ARAC_FAMILY_2"/>
    <property type="match status" value="1"/>
</dbReference>
<dbReference type="RefSeq" id="WP_012348209.1">
    <property type="nucleotide sequence ID" value="NC_010524.1"/>
</dbReference>
<organism evidence="7 8">
    <name type="scientific">Leptothrix cholodnii (strain ATCC 51168 / LMG 8142 / SP-6)</name>
    <name type="common">Leptothrix discophora (strain SP-6)</name>
    <dbReference type="NCBI Taxonomy" id="395495"/>
    <lineage>
        <taxon>Bacteria</taxon>
        <taxon>Pseudomonadati</taxon>
        <taxon>Pseudomonadota</taxon>
        <taxon>Betaproteobacteria</taxon>
        <taxon>Burkholderiales</taxon>
        <taxon>Sphaerotilaceae</taxon>
        <taxon>Leptothrix</taxon>
    </lineage>
</organism>
<keyword evidence="3" id="KW-0010">Activator</keyword>
<dbReference type="InterPro" id="IPR009057">
    <property type="entry name" value="Homeodomain-like_sf"/>
</dbReference>
<accession>B1Y1K0</accession>
<dbReference type="SUPFAM" id="SSF46689">
    <property type="entry name" value="Homeodomain-like"/>
    <property type="match status" value="1"/>
</dbReference>
<evidence type="ECO:0000256" key="1">
    <source>
        <dbReference type="ARBA" id="ARBA00023015"/>
    </source>
</evidence>
<feature type="region of interest" description="Disordered" evidence="5">
    <location>
        <begin position="1"/>
        <end position="23"/>
    </location>
</feature>
<dbReference type="InterPro" id="IPR018062">
    <property type="entry name" value="HTH_AraC-typ_CS"/>
</dbReference>
<feature type="domain" description="HTH araC/xylS-type" evidence="6">
    <location>
        <begin position="212"/>
        <end position="311"/>
    </location>
</feature>
<evidence type="ECO:0000256" key="5">
    <source>
        <dbReference type="SAM" id="MobiDB-lite"/>
    </source>
</evidence>
<evidence type="ECO:0000313" key="8">
    <source>
        <dbReference type="Proteomes" id="UP000001693"/>
    </source>
</evidence>
<evidence type="ECO:0000256" key="2">
    <source>
        <dbReference type="ARBA" id="ARBA00023125"/>
    </source>
</evidence>
<evidence type="ECO:0000256" key="3">
    <source>
        <dbReference type="ARBA" id="ARBA00023159"/>
    </source>
</evidence>
<keyword evidence="2" id="KW-0238">DNA-binding</keyword>
<reference evidence="7 8" key="1">
    <citation type="submission" date="2008-03" db="EMBL/GenBank/DDBJ databases">
        <title>Complete sequence of Leptothrix cholodnii SP-6.</title>
        <authorList>
            <consortium name="US DOE Joint Genome Institute"/>
            <person name="Copeland A."/>
            <person name="Lucas S."/>
            <person name="Lapidus A."/>
            <person name="Glavina del Rio T."/>
            <person name="Dalin E."/>
            <person name="Tice H."/>
            <person name="Bruce D."/>
            <person name="Goodwin L."/>
            <person name="Pitluck S."/>
            <person name="Chertkov O."/>
            <person name="Brettin T."/>
            <person name="Detter J.C."/>
            <person name="Han C."/>
            <person name="Kuske C.R."/>
            <person name="Schmutz J."/>
            <person name="Larimer F."/>
            <person name="Land M."/>
            <person name="Hauser L."/>
            <person name="Kyrpides N."/>
            <person name="Lykidis A."/>
            <person name="Emerson D."/>
            <person name="Richardson P."/>
        </authorList>
    </citation>
    <scope>NUCLEOTIDE SEQUENCE [LARGE SCALE GENOMIC DNA]</scope>
    <source>
        <strain evidence="8">ATCC 51168 / LMG 8142 / SP-6</strain>
    </source>
</reference>
<protein>
    <submittedName>
        <fullName evidence="7">Transcriptional regulator, AraC family</fullName>
    </submittedName>
</protein>